<gene>
    <name evidence="3" type="ORF">M8445_05540</name>
</gene>
<keyword evidence="1" id="KW-0732">Signal</keyword>
<dbReference type="PANTHER" id="PTHR47197">
    <property type="entry name" value="PROTEIN NIRF"/>
    <property type="match status" value="1"/>
</dbReference>
<dbReference type="SUPFAM" id="SSF69322">
    <property type="entry name" value="Tricorn protease domain 2"/>
    <property type="match status" value="1"/>
</dbReference>
<dbReference type="Proteomes" id="UP001217044">
    <property type="component" value="Chromosome"/>
</dbReference>
<evidence type="ECO:0000313" key="4">
    <source>
        <dbReference type="Proteomes" id="UP001217044"/>
    </source>
</evidence>
<protein>
    <submittedName>
        <fullName evidence="3">WD40 repeat domain-containing protein</fullName>
    </submittedName>
</protein>
<reference evidence="3 4" key="1">
    <citation type="submission" date="2022-12" db="EMBL/GenBank/DDBJ databases">
        <title>Genome Sequence of Deinococcus aquaticus Type Strain PB314.</title>
        <authorList>
            <person name="Albert C."/>
            <person name="Hill J."/>
            <person name="Boren L."/>
            <person name="Scholz-Ng S."/>
            <person name="Fatema N."/>
            <person name="Grosso R."/>
            <person name="Soboslay E."/>
            <person name="Tuohy J."/>
        </authorList>
    </citation>
    <scope>NUCLEOTIDE SEQUENCE [LARGE SCALE GENOMIC DNA]</scope>
    <source>
        <strain evidence="3 4">PB-314</strain>
    </source>
</reference>
<evidence type="ECO:0000256" key="1">
    <source>
        <dbReference type="SAM" id="SignalP"/>
    </source>
</evidence>
<dbReference type="EMBL" id="CP115165">
    <property type="protein sequence ID" value="WDA59674.1"/>
    <property type="molecule type" value="Genomic_DNA"/>
</dbReference>
<evidence type="ECO:0000313" key="3">
    <source>
        <dbReference type="EMBL" id="WDA59674.1"/>
    </source>
</evidence>
<feature type="signal peptide" evidence="1">
    <location>
        <begin position="1"/>
        <end position="20"/>
    </location>
</feature>
<keyword evidence="4" id="KW-1185">Reference proteome</keyword>
<feature type="chain" id="PRO_5047037760" evidence="1">
    <location>
        <begin position="21"/>
        <end position="595"/>
    </location>
</feature>
<dbReference type="Pfam" id="PF13360">
    <property type="entry name" value="PQQ_2"/>
    <property type="match status" value="1"/>
</dbReference>
<dbReference type="InterPro" id="IPR015943">
    <property type="entry name" value="WD40/YVTN_repeat-like_dom_sf"/>
</dbReference>
<dbReference type="Gene3D" id="2.130.10.10">
    <property type="entry name" value="YVTN repeat-like/Quinoprotein amine dehydrogenase"/>
    <property type="match status" value="2"/>
</dbReference>
<sequence length="595" mass="61905">MKITALFLSAALSLSTAASALTLTPAQVYTVPGADTQFAAFLPGGRVAVNADNGILILDSKLRTTTGFYSLQGSIEGLAVSPDGTRVAAMNTRQWTVWDVATGREVRSGETAYDATLAFDAQGALLMLNDGTLTRLDLGTGRRSDLMGGGDLYSVAVSPDGTRAALAFEDRVQFMTLADRKVLAESPLTEEPGVLGASFSPDGQAVAVRTGSEALVLRAGQAQAVSLEGGEDLDPQEDSLLFLSDTDLLAVSYGEAQRIDPQTGRASGEPFMLDADGPLVTGPGGELLTLGGQVALLDPQDLEAPATQANILPSSNAWTGAFVGNVPHAGLGRFLNLGSMQELKVGGSGRLDTFVAQANNIWTLRDLNVAVRRAGVTVNVATLDEDGEYGTLHASPDGTFAVASGYYGMALMNATTGKLIRKVTAKQLNVEDLHDALPTPDGKGIYVIPHEGNVFRYDVATGKQTLAFALPAGAEATEFQQSAGGTLAVVYVDDNDGRRVALLKPGATTAFKTLSFPDSVRALSFNPNGKQLAVLTGAAQNALQIFDTGTGALLTRTGQFNTSTGLLAWSQNGQQVMVGSGLLGKPGSVTVFNVK</sequence>
<organism evidence="3 4">
    <name type="scientific">Deinococcus aquaticus</name>
    <dbReference type="NCBI Taxonomy" id="328692"/>
    <lineage>
        <taxon>Bacteria</taxon>
        <taxon>Thermotogati</taxon>
        <taxon>Deinococcota</taxon>
        <taxon>Deinococci</taxon>
        <taxon>Deinococcales</taxon>
        <taxon>Deinococcaceae</taxon>
        <taxon>Deinococcus</taxon>
    </lineage>
</organism>
<dbReference type="PANTHER" id="PTHR47197:SF3">
    <property type="entry name" value="DIHYDRO-HEME D1 DEHYDROGENASE"/>
    <property type="match status" value="1"/>
</dbReference>
<accession>A0ABY7V397</accession>
<feature type="domain" description="Pyrrolo-quinoline quinone repeat" evidence="2">
    <location>
        <begin position="389"/>
        <end position="565"/>
    </location>
</feature>
<proteinExistence type="predicted"/>
<name>A0ABY7V397_9DEIO</name>
<evidence type="ECO:0000259" key="2">
    <source>
        <dbReference type="Pfam" id="PF13360"/>
    </source>
</evidence>
<dbReference type="InterPro" id="IPR051200">
    <property type="entry name" value="Host-pathogen_enzymatic-act"/>
</dbReference>
<dbReference type="InterPro" id="IPR002372">
    <property type="entry name" value="PQQ_rpt_dom"/>
</dbReference>
<dbReference type="RefSeq" id="WP_273990263.1">
    <property type="nucleotide sequence ID" value="NZ_BAABQT010000017.1"/>
</dbReference>